<evidence type="ECO:0000313" key="8">
    <source>
        <dbReference type="Proteomes" id="UP001273350"/>
    </source>
</evidence>
<protein>
    <submittedName>
        <fullName evidence="7">Lysoplasmalogenase</fullName>
    </submittedName>
</protein>
<keyword evidence="5 6" id="KW-0472">Membrane</keyword>
<name>A0ABU4RAQ3_9FLAO</name>
<accession>A0ABU4RAQ3</accession>
<keyword evidence="8" id="KW-1185">Reference proteome</keyword>
<proteinExistence type="inferred from homology"/>
<comment type="subcellular location">
    <subcellularLocation>
        <location evidence="1">Membrane</location>
        <topology evidence="1">Multi-pass membrane protein</topology>
    </subcellularLocation>
</comment>
<organism evidence="7 8">
    <name type="scientific">Flavobacterium cupriresistens</name>
    <dbReference type="NCBI Taxonomy" id="2893885"/>
    <lineage>
        <taxon>Bacteria</taxon>
        <taxon>Pseudomonadati</taxon>
        <taxon>Bacteroidota</taxon>
        <taxon>Flavobacteriia</taxon>
        <taxon>Flavobacteriales</taxon>
        <taxon>Flavobacteriaceae</taxon>
        <taxon>Flavobacterium</taxon>
    </lineage>
</organism>
<evidence type="ECO:0000256" key="6">
    <source>
        <dbReference type="SAM" id="Phobius"/>
    </source>
</evidence>
<evidence type="ECO:0000256" key="5">
    <source>
        <dbReference type="ARBA" id="ARBA00023136"/>
    </source>
</evidence>
<dbReference type="Pfam" id="PF07947">
    <property type="entry name" value="YhhN"/>
    <property type="match status" value="1"/>
</dbReference>
<feature type="transmembrane region" description="Helical" evidence="6">
    <location>
        <begin position="170"/>
        <end position="191"/>
    </location>
</feature>
<keyword evidence="3 6" id="KW-0812">Transmembrane</keyword>
<feature type="transmembrane region" description="Helical" evidence="6">
    <location>
        <begin position="111"/>
        <end position="136"/>
    </location>
</feature>
<gene>
    <name evidence="7" type="ORF">SGQ83_09920</name>
</gene>
<feature type="transmembrane region" description="Helical" evidence="6">
    <location>
        <begin position="31"/>
        <end position="47"/>
    </location>
</feature>
<evidence type="ECO:0000256" key="1">
    <source>
        <dbReference type="ARBA" id="ARBA00004141"/>
    </source>
</evidence>
<comment type="caution">
    <text evidence="7">The sequence shown here is derived from an EMBL/GenBank/DDBJ whole genome shotgun (WGS) entry which is preliminary data.</text>
</comment>
<feature type="transmembrane region" description="Helical" evidence="6">
    <location>
        <begin position="78"/>
        <end position="99"/>
    </location>
</feature>
<evidence type="ECO:0000256" key="3">
    <source>
        <dbReference type="ARBA" id="ARBA00022692"/>
    </source>
</evidence>
<feature type="transmembrane region" description="Helical" evidence="6">
    <location>
        <begin position="142"/>
        <end position="163"/>
    </location>
</feature>
<feature type="transmembrane region" description="Helical" evidence="6">
    <location>
        <begin position="54"/>
        <end position="72"/>
    </location>
</feature>
<dbReference type="RefSeq" id="WP_230001679.1">
    <property type="nucleotide sequence ID" value="NZ_CP087134.1"/>
</dbReference>
<feature type="transmembrane region" description="Helical" evidence="6">
    <location>
        <begin position="197"/>
        <end position="217"/>
    </location>
</feature>
<dbReference type="PANTHER" id="PTHR31885:SF6">
    <property type="entry name" value="GH04784P"/>
    <property type="match status" value="1"/>
</dbReference>
<feature type="transmembrane region" description="Helical" evidence="6">
    <location>
        <begin position="7"/>
        <end position="25"/>
    </location>
</feature>
<dbReference type="Proteomes" id="UP001273350">
    <property type="component" value="Unassembled WGS sequence"/>
</dbReference>
<evidence type="ECO:0000256" key="4">
    <source>
        <dbReference type="ARBA" id="ARBA00022989"/>
    </source>
</evidence>
<evidence type="ECO:0000313" key="7">
    <source>
        <dbReference type="EMBL" id="MDX6189667.1"/>
    </source>
</evidence>
<comment type="similarity">
    <text evidence="2">Belongs to the TMEM86 family.</text>
</comment>
<reference evidence="7 8" key="1">
    <citation type="submission" date="2023-11" db="EMBL/GenBank/DDBJ databases">
        <title>Unpublished Manusciprt.</title>
        <authorList>
            <person name="Saticioglu I.B."/>
            <person name="Ay H."/>
            <person name="Ajmi N."/>
            <person name="Altun S."/>
            <person name="Duman M."/>
        </authorList>
    </citation>
    <scope>NUCLEOTIDE SEQUENCE [LARGE SCALE GENOMIC DNA]</scope>
    <source>
        <strain evidence="7 8">Fl-318</strain>
    </source>
</reference>
<sequence length="232" mass="26130">MKNPPLLKIYIGFSTVYLLLLLSGYESFDLFLKPILIPLLGFGVYFYKKFPSKNTLLTALLFSWIGDVILLFADIAEIYFILGLVSFLLSHLVYCVLFNKQTKTQNKKKRTLFLIGSLVIACYLIGMLTVLLPSLGELKIPVIVYASVISFMLLLAFNGFLIWKKPGNQYVFIGAVMFVISDSILAINKFYAPIEKSSFFIMLTYLVAQYLIVIGILKLNSGLTVATESKKI</sequence>
<dbReference type="EMBL" id="JAWXVI010000005">
    <property type="protein sequence ID" value="MDX6189667.1"/>
    <property type="molecule type" value="Genomic_DNA"/>
</dbReference>
<keyword evidence="4 6" id="KW-1133">Transmembrane helix</keyword>
<evidence type="ECO:0000256" key="2">
    <source>
        <dbReference type="ARBA" id="ARBA00007375"/>
    </source>
</evidence>
<dbReference type="InterPro" id="IPR012506">
    <property type="entry name" value="TMEM86B-like"/>
</dbReference>
<dbReference type="PANTHER" id="PTHR31885">
    <property type="entry name" value="GH04784P"/>
    <property type="match status" value="1"/>
</dbReference>